<dbReference type="EMBL" id="CP083685">
    <property type="protein sequence ID" value="UYU88871.1"/>
    <property type="molecule type" value="Genomic_DNA"/>
</dbReference>
<evidence type="ECO:0000313" key="36">
    <source>
        <dbReference type="Proteomes" id="UP001156218"/>
    </source>
</evidence>
<comment type="catalytic activity">
    <reaction evidence="12">
        <text>(1S,2R)-1-C-(indol-3-yl)glycerol 3-phosphate + L-serine = D-glyceraldehyde 3-phosphate + L-tryptophan + H2O</text>
        <dbReference type="Rhea" id="RHEA:10532"/>
        <dbReference type="ChEBI" id="CHEBI:15377"/>
        <dbReference type="ChEBI" id="CHEBI:33384"/>
        <dbReference type="ChEBI" id="CHEBI:57912"/>
        <dbReference type="ChEBI" id="CHEBI:58866"/>
        <dbReference type="ChEBI" id="CHEBI:59776"/>
        <dbReference type="EC" id="4.2.1.20"/>
    </reaction>
</comment>
<evidence type="ECO:0000259" key="13">
    <source>
        <dbReference type="Pfam" id="PF00291"/>
    </source>
</evidence>
<evidence type="ECO:0000313" key="30">
    <source>
        <dbReference type="Proteomes" id="UP000283616"/>
    </source>
</evidence>
<reference evidence="28 29" key="1">
    <citation type="submission" date="2015-09" db="EMBL/GenBank/DDBJ databases">
        <authorList>
            <consortium name="Pathogen Informatics"/>
        </authorList>
    </citation>
    <scope>NUCLEOTIDE SEQUENCE [LARGE SCALE GENOMIC DNA]</scope>
    <source>
        <strain evidence="15 29">2789STDY5834899</strain>
        <strain evidence="14 28">2789STDY5834945</strain>
    </source>
</reference>
<reference evidence="20" key="4">
    <citation type="submission" date="2021-02" db="EMBL/GenBank/DDBJ databases">
        <title>Infant gut strain persistence is associated with maternal origin, phylogeny, and functional potential including surface adhesion and iron acquisition.</title>
        <authorList>
            <person name="Lou Y.C."/>
        </authorList>
    </citation>
    <scope>NUCLEOTIDE SEQUENCE</scope>
    <source>
        <strain evidence="20">L3_082_243G1_dasL3_082_243G1_maxbin2.maxbin.015s ta_sub</strain>
    </source>
</reference>
<dbReference type="EMBL" id="JAHYQA010000001">
    <property type="protein sequence ID" value="MCE9235891.1"/>
    <property type="molecule type" value="Genomic_DNA"/>
</dbReference>
<dbReference type="Proteomes" id="UP000460317">
    <property type="component" value="Unassembled WGS sequence"/>
</dbReference>
<dbReference type="SUPFAM" id="SSF53686">
    <property type="entry name" value="Tryptophan synthase beta subunit-like PLP-dependent enzymes"/>
    <property type="match status" value="1"/>
</dbReference>
<dbReference type="EMBL" id="CP083681">
    <property type="protein sequence ID" value="UYU69771.1"/>
    <property type="molecule type" value="Genomic_DNA"/>
</dbReference>
<dbReference type="InterPro" id="IPR023026">
    <property type="entry name" value="Trp_synth_beta/beta-like"/>
</dbReference>
<dbReference type="Proteomes" id="UP001217776">
    <property type="component" value="Unassembled WGS sequence"/>
</dbReference>
<comment type="cofactor">
    <cofactor evidence="1">
        <name>pyridoxal 5'-phosphate</name>
        <dbReference type="ChEBI" id="CHEBI:597326"/>
    </cofactor>
</comment>
<evidence type="ECO:0000256" key="4">
    <source>
        <dbReference type="ARBA" id="ARBA00009982"/>
    </source>
</evidence>
<dbReference type="Proteomes" id="UP000488521">
    <property type="component" value="Unassembled WGS sequence"/>
</dbReference>
<dbReference type="EMBL" id="CP083680">
    <property type="protein sequence ID" value="UYU66097.1"/>
    <property type="molecule type" value="Genomic_DNA"/>
</dbReference>
<dbReference type="GO" id="GO:0052684">
    <property type="term" value="F:L-serine hydro-lyase (adding indole, L-tryptophan-forming) activity"/>
    <property type="evidence" value="ECO:0007669"/>
    <property type="project" value="TreeGrafter"/>
</dbReference>
<dbReference type="EMBL" id="QROV01000008">
    <property type="protein sequence ID" value="RHL60653.1"/>
    <property type="molecule type" value="Genomic_DNA"/>
</dbReference>
<dbReference type="Proteomes" id="UP001156216">
    <property type="component" value="Chromosome"/>
</dbReference>
<dbReference type="GeneID" id="60925837"/>
<keyword evidence="11 15" id="KW-0456">Lyase</keyword>
<keyword evidence="7" id="KW-0028">Amino-acid biosynthesis</keyword>
<dbReference type="EMBL" id="WCRS01000005">
    <property type="protein sequence ID" value="KAB4474827.1"/>
    <property type="molecule type" value="Genomic_DNA"/>
</dbReference>
<evidence type="ECO:0000313" key="25">
    <source>
        <dbReference type="EMBL" id="UYU66097.1"/>
    </source>
</evidence>
<evidence type="ECO:0000313" key="22">
    <source>
        <dbReference type="EMBL" id="MDC2236619.1"/>
    </source>
</evidence>
<name>A0A0P0FNS2_BACT4</name>
<evidence type="ECO:0000313" key="27">
    <source>
        <dbReference type="EMBL" id="UYU88871.1"/>
    </source>
</evidence>
<dbReference type="EMBL" id="JAQNVG010000019">
    <property type="protein sequence ID" value="MDC2236619.1"/>
    <property type="molecule type" value="Genomic_DNA"/>
</dbReference>
<dbReference type="EMBL" id="WCRW01000001">
    <property type="protein sequence ID" value="KAB4458772.1"/>
    <property type="molecule type" value="Genomic_DNA"/>
</dbReference>
<accession>A0A0P0FNS2</accession>
<evidence type="ECO:0000313" key="28">
    <source>
        <dbReference type="Proteomes" id="UP000095541"/>
    </source>
</evidence>
<accession>C6IQ19</accession>
<dbReference type="PANTHER" id="PTHR48077:SF6">
    <property type="entry name" value="TRYPTOPHAN SYNTHASE"/>
    <property type="match status" value="1"/>
</dbReference>
<evidence type="ECO:0000256" key="12">
    <source>
        <dbReference type="ARBA" id="ARBA00049047"/>
    </source>
</evidence>
<evidence type="ECO:0000256" key="5">
    <source>
        <dbReference type="ARBA" id="ARBA00011270"/>
    </source>
</evidence>
<evidence type="ECO:0000313" key="23">
    <source>
        <dbReference type="EMBL" id="RHD88993.1"/>
    </source>
</evidence>
<dbReference type="Proteomes" id="UP000283616">
    <property type="component" value="Unassembled WGS sequence"/>
</dbReference>
<keyword evidence="8" id="KW-0822">Tryptophan biosynthesis</keyword>
<dbReference type="GO" id="GO:0004834">
    <property type="term" value="F:tryptophan synthase activity"/>
    <property type="evidence" value="ECO:0007669"/>
    <property type="project" value="UniProtKB-EC"/>
</dbReference>
<dbReference type="UniPathway" id="UPA00035">
    <property type="reaction ID" value="UER00044"/>
</dbReference>
<evidence type="ECO:0000256" key="7">
    <source>
        <dbReference type="ARBA" id="ARBA00022605"/>
    </source>
</evidence>
<sequence>MSDKRKRYILPEEEIPHYWYNIQADMVNKPMPPLHPGTKQPLKAEDLYPIFAKELCHQELNQTDAWIEIPEDVREMYKYYRSTPLVRAYGLEKALGTPAHIYFKNESVSPIGSHKLNSALAQAYYCKEEGVTNVTTETGAGQWGAALSYAAKVFGLEAAVYQVKISYEQKPYRRSIMQTFGAQVTPSPSMSTRAGKDILTAHPTYQGSLGTAISEAIELAQMTPNCKYTLGSVLSHVTLHQTIIGLEAEKQMEMAGEYPDVVIGCFGGGSNFGGISFPFMRHNILEGKKTRFVAAEPASCPKLTRGKFQYDFGDEAGYTPLLPMFTLGHNFAPAHIHAGGLRYHGAGVIVSQLLKDNLMEAVDIQQLESFEAGCLFAQAEGIIPAPESSHAIAAAIREAKACKETGEEKVILFNLSGHGLIDMASYDKYLAGDLVNYALTDEDIQKNLDEIGDLSK</sequence>
<organism evidence="15 29">
    <name type="scientific">Bacteroides thetaiotaomicron</name>
    <dbReference type="NCBI Taxonomy" id="818"/>
    <lineage>
        <taxon>Bacteria</taxon>
        <taxon>Pseudomonadati</taxon>
        <taxon>Bacteroidota</taxon>
        <taxon>Bacteroidia</taxon>
        <taxon>Bacteroidales</taxon>
        <taxon>Bacteroidaceae</taxon>
        <taxon>Bacteroides</taxon>
    </lineage>
</organism>
<evidence type="ECO:0000313" key="24">
    <source>
        <dbReference type="EMBL" id="RHL60653.1"/>
    </source>
</evidence>
<dbReference type="PROSITE" id="PS00168">
    <property type="entry name" value="TRP_SYNTHASE_BETA"/>
    <property type="match status" value="1"/>
</dbReference>
<proteinExistence type="inferred from homology"/>
<dbReference type="Proteomes" id="UP000440614">
    <property type="component" value="Unassembled WGS sequence"/>
</dbReference>
<dbReference type="Proteomes" id="UP000284785">
    <property type="component" value="Unassembled WGS sequence"/>
</dbReference>
<keyword evidence="9" id="KW-0663">Pyridoxal phosphate</keyword>
<dbReference type="EC" id="4.2.1.20" evidence="6"/>
<dbReference type="Proteomes" id="UP001156218">
    <property type="component" value="Chromosome"/>
</dbReference>
<comment type="function">
    <text evidence="2">The beta subunit is responsible for the synthesis of L-tryptophan from indole and L-serine.</text>
</comment>
<comment type="pathway">
    <text evidence="3">Amino-acid biosynthesis; L-tryptophan biosynthesis; L-tryptophan from chorismate: step 5/5.</text>
</comment>
<evidence type="ECO:0000313" key="34">
    <source>
        <dbReference type="Proteomes" id="UP000460317"/>
    </source>
</evidence>
<gene>
    <name evidence="15" type="primary">trpB_2</name>
    <name evidence="14" type="synonym">trpB_1</name>
    <name evidence="24" type="ORF">DW011_09450</name>
    <name evidence="23" type="ORF">DW780_09670</name>
    <name evidence="15" type="ORF">ERS852511_04259</name>
    <name evidence="14" type="ORF">ERS852557_00795</name>
    <name evidence="19" type="ORF">GAN59_10725</name>
    <name evidence="18" type="ORF">GAN75_01625</name>
    <name evidence="17" type="ORF">GAN93_03725</name>
    <name evidence="16" type="ORF">GAO51_16395</name>
    <name evidence="21" type="ORF">K0H07_01780</name>
    <name evidence="20" type="ORF">KHY35_10000</name>
    <name evidence="26" type="ORF">KQP59_15965</name>
    <name evidence="25" type="ORF">KQP68_21395</name>
    <name evidence="27" type="ORF">KQP74_12955</name>
    <name evidence="22" type="ORF">PO127_12790</name>
</gene>
<dbReference type="EMBL" id="CZAP01000022">
    <property type="protein sequence ID" value="CUQ08336.1"/>
    <property type="molecule type" value="Genomic_DNA"/>
</dbReference>
<dbReference type="EMBL" id="WCSB01000002">
    <property type="protein sequence ID" value="KAB4454780.1"/>
    <property type="molecule type" value="Genomic_DNA"/>
</dbReference>
<reference evidence="30 31" key="2">
    <citation type="submission" date="2018-08" db="EMBL/GenBank/DDBJ databases">
        <title>A genome reference for cultivated species of the human gut microbiota.</title>
        <authorList>
            <person name="Zou Y."/>
            <person name="Xue W."/>
            <person name="Luo G."/>
        </authorList>
    </citation>
    <scope>NUCLEOTIDE SEQUENCE [LARGE SCALE GENOMIC DNA]</scope>
    <source>
        <strain evidence="24 30">AF37-12</strain>
        <strain evidence="23 31">AM30-26</strain>
    </source>
</reference>
<dbReference type="GO" id="GO:0005737">
    <property type="term" value="C:cytoplasm"/>
    <property type="evidence" value="ECO:0007669"/>
    <property type="project" value="TreeGrafter"/>
</dbReference>
<dbReference type="KEGG" id="btho:Btheta7330_03328"/>
<evidence type="ECO:0000256" key="10">
    <source>
        <dbReference type="ARBA" id="ARBA00023141"/>
    </source>
</evidence>
<evidence type="ECO:0000313" key="35">
    <source>
        <dbReference type="Proteomes" id="UP000488521"/>
    </source>
</evidence>
<evidence type="ECO:0000313" key="20">
    <source>
        <dbReference type="EMBL" id="MBS5411032.1"/>
    </source>
</evidence>
<dbReference type="InterPro" id="IPR006316">
    <property type="entry name" value="Trp_synth_b-like"/>
</dbReference>
<dbReference type="RefSeq" id="WP_008760379.1">
    <property type="nucleotide sequence ID" value="NZ_AP022660.1"/>
</dbReference>
<evidence type="ECO:0000256" key="3">
    <source>
        <dbReference type="ARBA" id="ARBA00004733"/>
    </source>
</evidence>
<evidence type="ECO:0000313" key="26">
    <source>
        <dbReference type="EMBL" id="UYU69771.1"/>
    </source>
</evidence>
<evidence type="ECO:0000256" key="2">
    <source>
        <dbReference type="ARBA" id="ARBA00002786"/>
    </source>
</evidence>
<evidence type="ECO:0000256" key="6">
    <source>
        <dbReference type="ARBA" id="ARBA00012043"/>
    </source>
</evidence>
<reference evidence="21" key="6">
    <citation type="submission" date="2021-07" db="EMBL/GenBank/DDBJ databases">
        <title>Comparative genomics of Bacteroides fragilis group isolates reveals species-dependent resistance mechanisms and validates clinical tools for resistance prediction.</title>
        <authorList>
            <person name="Wallace M.J."/>
            <person name="Jean S."/>
            <person name="Wallace M.A."/>
            <person name="Carey-Ann B.D."/>
            <person name="Dantas G."/>
        </authorList>
    </citation>
    <scope>NUCLEOTIDE SEQUENCE</scope>
    <source>
        <strain evidence="21">BJH_160</strain>
    </source>
</reference>
<dbReference type="Pfam" id="PF00291">
    <property type="entry name" value="PALP"/>
    <property type="match status" value="1"/>
</dbReference>
<dbReference type="Proteomes" id="UP000436825">
    <property type="component" value="Unassembled WGS sequence"/>
</dbReference>
<evidence type="ECO:0000313" key="17">
    <source>
        <dbReference type="EMBL" id="KAB4454780.1"/>
    </source>
</evidence>
<reference evidence="22" key="7">
    <citation type="submission" date="2022-10" db="EMBL/GenBank/DDBJ databases">
        <title>Human gut microbiome strain richness.</title>
        <authorList>
            <person name="Chen-Liaw A."/>
        </authorList>
    </citation>
    <scope>NUCLEOTIDE SEQUENCE</scope>
    <source>
        <strain evidence="22">1001283st1_A3_1001283B150304_161114</strain>
    </source>
</reference>
<dbReference type="EMBL" id="QSJP01000006">
    <property type="protein sequence ID" value="RHD88993.1"/>
    <property type="molecule type" value="Genomic_DNA"/>
</dbReference>
<dbReference type="NCBIfam" id="NF009057">
    <property type="entry name" value="PRK12391.1"/>
    <property type="match status" value="1"/>
</dbReference>
<dbReference type="Proteomes" id="UP001162960">
    <property type="component" value="Chromosome"/>
</dbReference>
<evidence type="ECO:0000256" key="9">
    <source>
        <dbReference type="ARBA" id="ARBA00022898"/>
    </source>
</evidence>
<evidence type="ECO:0000256" key="8">
    <source>
        <dbReference type="ARBA" id="ARBA00022822"/>
    </source>
</evidence>
<dbReference type="EMBL" id="WCSY01000015">
    <property type="protein sequence ID" value="KAB4310423.1"/>
    <property type="molecule type" value="Genomic_DNA"/>
</dbReference>
<evidence type="ECO:0000313" key="15">
    <source>
        <dbReference type="EMBL" id="CUQ08336.1"/>
    </source>
</evidence>
<dbReference type="PANTHER" id="PTHR48077">
    <property type="entry name" value="TRYPTOPHAN SYNTHASE-RELATED"/>
    <property type="match status" value="1"/>
</dbReference>
<dbReference type="Proteomes" id="UP001200544">
    <property type="component" value="Unassembled WGS sequence"/>
</dbReference>
<dbReference type="Proteomes" id="UP000782901">
    <property type="component" value="Unassembled WGS sequence"/>
</dbReference>
<protein>
    <recommendedName>
        <fullName evidence="6">tryptophan synthase</fullName>
        <ecNumber evidence="6">4.2.1.20</ecNumber>
    </recommendedName>
</protein>
<dbReference type="NCBIfam" id="TIGR01415">
    <property type="entry name" value="trpB_rel"/>
    <property type="match status" value="1"/>
</dbReference>
<dbReference type="GO" id="GO:0030170">
    <property type="term" value="F:pyridoxal phosphate binding"/>
    <property type="evidence" value="ECO:0007669"/>
    <property type="project" value="InterPro"/>
</dbReference>
<evidence type="ECO:0000256" key="11">
    <source>
        <dbReference type="ARBA" id="ARBA00023239"/>
    </source>
</evidence>
<reference evidence="25 36" key="5">
    <citation type="submission" date="2021-06" db="EMBL/GenBank/DDBJ databases">
        <title>Interrogation of the integrated mobile genetic elements in gut-associated Bacteroides with a consensus prediction approach.</title>
        <authorList>
            <person name="Campbell D.E."/>
            <person name="Leigh J.R."/>
            <person name="Kim T."/>
            <person name="England W."/>
            <person name="Whitaker R.J."/>
            <person name="Degnan P.H."/>
        </authorList>
    </citation>
    <scope>NUCLEOTIDE SEQUENCE</scope>
    <source>
        <strain evidence="27">VPI-3443</strain>
        <strain evidence="26">VPI-BTDOT2</strain>
        <strain evidence="25 36">WAL8669</strain>
    </source>
</reference>
<dbReference type="PIRSF" id="PIRSF500824">
    <property type="entry name" value="TrpB_prok"/>
    <property type="match status" value="1"/>
</dbReference>
<dbReference type="PIRSF" id="PIRSF001413">
    <property type="entry name" value="Trp_syn_beta"/>
    <property type="match status" value="1"/>
</dbReference>
<evidence type="ECO:0000313" key="21">
    <source>
        <dbReference type="EMBL" id="MCE9235891.1"/>
    </source>
</evidence>
<dbReference type="EMBL" id="JAGZEE010000013">
    <property type="protein sequence ID" value="MBS5411032.1"/>
    <property type="molecule type" value="Genomic_DNA"/>
</dbReference>
<dbReference type="Proteomes" id="UP000095576">
    <property type="component" value="Unassembled WGS sequence"/>
</dbReference>
<dbReference type="InterPro" id="IPR006653">
    <property type="entry name" value="Trp_synth_b_CS"/>
</dbReference>
<evidence type="ECO:0000313" key="33">
    <source>
        <dbReference type="Proteomes" id="UP000440614"/>
    </source>
</evidence>
<dbReference type="AlphaFoldDB" id="A0A0P0FNS2"/>
<comment type="similarity">
    <text evidence="4">Belongs to the TrpB family.</text>
</comment>
<dbReference type="Proteomes" id="UP000095541">
    <property type="component" value="Unassembled WGS sequence"/>
</dbReference>
<evidence type="ECO:0000313" key="18">
    <source>
        <dbReference type="EMBL" id="KAB4458772.1"/>
    </source>
</evidence>
<evidence type="ECO:0000313" key="14">
    <source>
        <dbReference type="EMBL" id="CUP50037.1"/>
    </source>
</evidence>
<evidence type="ECO:0000313" key="19">
    <source>
        <dbReference type="EMBL" id="KAB4474827.1"/>
    </source>
</evidence>
<keyword evidence="10" id="KW-0057">Aromatic amino acid biosynthesis</keyword>
<evidence type="ECO:0000313" key="31">
    <source>
        <dbReference type="Proteomes" id="UP000284785"/>
    </source>
</evidence>
<dbReference type="InterPro" id="IPR036052">
    <property type="entry name" value="TrpB-like_PALP_sf"/>
</dbReference>
<dbReference type="PATRIC" id="fig|818.23.peg.3423"/>
<evidence type="ECO:0000313" key="32">
    <source>
        <dbReference type="Proteomes" id="UP000436825"/>
    </source>
</evidence>
<dbReference type="EMBL" id="CZBI01000001">
    <property type="protein sequence ID" value="CUP50037.1"/>
    <property type="molecule type" value="Genomic_DNA"/>
</dbReference>
<comment type="subunit">
    <text evidence="5">Tetramer of two alpha and two beta chains.</text>
</comment>
<evidence type="ECO:0000313" key="16">
    <source>
        <dbReference type="EMBL" id="KAB4310423.1"/>
    </source>
</evidence>
<feature type="domain" description="Tryptophan synthase beta chain-like PALP" evidence="13">
    <location>
        <begin position="79"/>
        <end position="417"/>
    </location>
</feature>
<evidence type="ECO:0000313" key="29">
    <source>
        <dbReference type="Proteomes" id="UP000095576"/>
    </source>
</evidence>
<reference evidence="32 33" key="3">
    <citation type="journal article" date="2019" name="Nat. Med.">
        <title>A library of human gut bacterial isolates paired with longitudinal multiomics data enables mechanistic microbiome research.</title>
        <authorList>
            <person name="Poyet M."/>
            <person name="Groussin M."/>
            <person name="Gibbons S.M."/>
            <person name="Avila-Pacheco J."/>
            <person name="Jiang X."/>
            <person name="Kearney S.M."/>
            <person name="Perrotta A.R."/>
            <person name="Berdy B."/>
            <person name="Zhao S."/>
            <person name="Lieberman T.D."/>
            <person name="Swanson P.K."/>
            <person name="Smith M."/>
            <person name="Roesemann S."/>
            <person name="Alexander J.E."/>
            <person name="Rich S.A."/>
            <person name="Livny J."/>
            <person name="Vlamakis H."/>
            <person name="Clish C."/>
            <person name="Bullock K."/>
            <person name="Deik A."/>
            <person name="Scott J."/>
            <person name="Pierce K.A."/>
            <person name="Xavier R.J."/>
            <person name="Alm E.J."/>
        </authorList>
    </citation>
    <scope>NUCLEOTIDE SEQUENCE [LARGE SCALE GENOMIC DNA]</scope>
    <source>
        <strain evidence="19 35">BIOML-A156</strain>
        <strain evidence="18 32">BIOML-A160</strain>
        <strain evidence="17 34">BIOML-A165</strain>
        <strain evidence="16 33">BIOML-A188</strain>
    </source>
</reference>
<evidence type="ECO:0000256" key="1">
    <source>
        <dbReference type="ARBA" id="ARBA00001933"/>
    </source>
</evidence>
<dbReference type="InterPro" id="IPR001926">
    <property type="entry name" value="TrpB-like_PALP"/>
</dbReference>
<dbReference type="Gene3D" id="3.40.50.1100">
    <property type="match status" value="2"/>
</dbReference>